<keyword evidence="2" id="KW-1185">Reference proteome</keyword>
<name>A0ACC0GCU6_9ERIC</name>
<gene>
    <name evidence="1" type="ORF">LOK49_LG10G01668</name>
</gene>
<evidence type="ECO:0000313" key="2">
    <source>
        <dbReference type="Proteomes" id="UP001060215"/>
    </source>
</evidence>
<comment type="caution">
    <text evidence="1">The sequence shown here is derived from an EMBL/GenBank/DDBJ whole genome shotgun (WGS) entry which is preliminary data.</text>
</comment>
<dbReference type="Proteomes" id="UP001060215">
    <property type="component" value="Chromosome 10"/>
</dbReference>
<evidence type="ECO:0000313" key="1">
    <source>
        <dbReference type="EMBL" id="KAI7998966.1"/>
    </source>
</evidence>
<dbReference type="EMBL" id="CM045767">
    <property type="protein sequence ID" value="KAI7998966.1"/>
    <property type="molecule type" value="Genomic_DNA"/>
</dbReference>
<reference evidence="1 2" key="1">
    <citation type="journal article" date="2022" name="Plant J.">
        <title>Chromosome-level genome of Camellia lanceoleosa provides a valuable resource for understanding genome evolution and self-incompatibility.</title>
        <authorList>
            <person name="Gong W."/>
            <person name="Xiao S."/>
            <person name="Wang L."/>
            <person name="Liao Z."/>
            <person name="Chang Y."/>
            <person name="Mo W."/>
            <person name="Hu G."/>
            <person name="Li W."/>
            <person name="Zhao G."/>
            <person name="Zhu H."/>
            <person name="Hu X."/>
            <person name="Ji K."/>
            <person name="Xiang X."/>
            <person name="Song Q."/>
            <person name="Yuan D."/>
            <person name="Jin S."/>
            <person name="Zhang L."/>
        </authorList>
    </citation>
    <scope>NUCLEOTIDE SEQUENCE [LARGE SCALE GENOMIC DNA]</scope>
    <source>
        <strain evidence="1">SQ_2022a</strain>
    </source>
</reference>
<accession>A0ACC0GCU6</accession>
<proteinExistence type="predicted"/>
<sequence length="300" mass="34289">MNILKASYPHKKRPIEAFVLDLMELIGQENPLLINHQFRKVRSSMLNRTDRIITAFHQFEHYEGIKHQHFTVIAPYASMHDDICMLALQKSVSLLIIPFHKSESISIRGVKKNVLNKAPCSVGILVDKKIVMYWRSDCHSEIKFNVCVIFLGGPDSREALALGMRMVENPAIRLTVIRLIAEDDFITDLLETKLDVRAIFKLENLYKNDNVIEYREVIVKDGTNTMEVLHSLDDQYDLILVGRRLDSESPLVARLADWSFVPELGIIGDILASSDMKCNASMLVLQQQSTVEDLLQIQKE</sequence>
<protein>
    <submittedName>
        <fullName evidence="1">Cation/H(+) antiporter 15</fullName>
    </submittedName>
</protein>
<organism evidence="1 2">
    <name type="scientific">Camellia lanceoleosa</name>
    <dbReference type="NCBI Taxonomy" id="1840588"/>
    <lineage>
        <taxon>Eukaryota</taxon>
        <taxon>Viridiplantae</taxon>
        <taxon>Streptophyta</taxon>
        <taxon>Embryophyta</taxon>
        <taxon>Tracheophyta</taxon>
        <taxon>Spermatophyta</taxon>
        <taxon>Magnoliopsida</taxon>
        <taxon>eudicotyledons</taxon>
        <taxon>Gunneridae</taxon>
        <taxon>Pentapetalae</taxon>
        <taxon>asterids</taxon>
        <taxon>Ericales</taxon>
        <taxon>Theaceae</taxon>
        <taxon>Camellia</taxon>
    </lineage>
</organism>